<feature type="region of interest" description="Disordered" evidence="1">
    <location>
        <begin position="1"/>
        <end position="32"/>
    </location>
</feature>
<protein>
    <submittedName>
        <fullName evidence="2">Putative ovule protein</fullName>
    </submittedName>
</protein>
<organism evidence="2">
    <name type="scientific">Solanum chacoense</name>
    <name type="common">Chaco potato</name>
    <dbReference type="NCBI Taxonomy" id="4108"/>
    <lineage>
        <taxon>Eukaryota</taxon>
        <taxon>Viridiplantae</taxon>
        <taxon>Streptophyta</taxon>
        <taxon>Embryophyta</taxon>
        <taxon>Tracheophyta</taxon>
        <taxon>Spermatophyta</taxon>
        <taxon>Magnoliopsida</taxon>
        <taxon>eudicotyledons</taxon>
        <taxon>Gunneridae</taxon>
        <taxon>Pentapetalae</taxon>
        <taxon>asterids</taxon>
        <taxon>lamiids</taxon>
        <taxon>Solanales</taxon>
        <taxon>Solanaceae</taxon>
        <taxon>Solanoideae</taxon>
        <taxon>Solaneae</taxon>
        <taxon>Solanum</taxon>
    </lineage>
</organism>
<reference evidence="2" key="1">
    <citation type="submission" date="2015-12" db="EMBL/GenBank/DDBJ databases">
        <title>Gene expression during late stages of embryo sac development: a critical building block for successful pollen-pistil interactions.</title>
        <authorList>
            <person name="Liu Y."/>
            <person name="Joly V."/>
            <person name="Sabar M."/>
            <person name="Matton D.P."/>
        </authorList>
    </citation>
    <scope>NUCLEOTIDE SEQUENCE</scope>
</reference>
<dbReference type="PANTHER" id="PTHR34775:SF6">
    <property type="entry name" value="TRANSMEMBRANE PROTEIN"/>
    <property type="match status" value="1"/>
</dbReference>
<dbReference type="PANTHER" id="PTHR34775">
    <property type="entry name" value="TRANSMEMBRANE PROTEIN"/>
    <property type="match status" value="1"/>
</dbReference>
<evidence type="ECO:0000256" key="1">
    <source>
        <dbReference type="SAM" id="MobiDB-lite"/>
    </source>
</evidence>
<sequence>MIEAEGSNTNISKGVVLPPAQPSVVETDSPSYGSFTAEKKILKKKVEKDGEEIKKVMLTTPVRRSSRIRDRIGMSP</sequence>
<name>A0A0V0HUM2_SOLCH</name>
<proteinExistence type="predicted"/>
<dbReference type="EMBL" id="GEDG01014742">
    <property type="protein sequence ID" value="JAP24113.1"/>
    <property type="molecule type" value="Transcribed_RNA"/>
</dbReference>
<dbReference type="AlphaFoldDB" id="A0A0V0HUM2"/>
<accession>A0A0V0HUM2</accession>
<evidence type="ECO:0000313" key="2">
    <source>
        <dbReference type="EMBL" id="JAP24113.1"/>
    </source>
</evidence>
<feature type="compositionally biased region" description="Polar residues" evidence="1">
    <location>
        <begin position="1"/>
        <end position="12"/>
    </location>
</feature>